<reference evidence="1" key="1">
    <citation type="journal article" date="2015" name="Sci. Rep.">
        <title>Tissue- and time-dependent transcription in Ixodes ricinus salivary glands and midguts when blood feeding on the vertebrate host.</title>
        <authorList>
            <person name="Kotsyfakis M."/>
            <person name="Schwarz A."/>
            <person name="Erhart J."/>
            <person name="Ribeiro J.M."/>
        </authorList>
    </citation>
    <scope>NUCLEOTIDE SEQUENCE</scope>
    <source>
        <tissue evidence="1">Salivary gland and midgut</tissue>
    </source>
</reference>
<protein>
    <submittedName>
        <fullName evidence="1">Uncharacterized protein</fullName>
    </submittedName>
</protein>
<feature type="non-terminal residue" evidence="1">
    <location>
        <position position="1"/>
    </location>
</feature>
<accession>V5HCT1</accession>
<dbReference type="EMBL" id="GANP01003138">
    <property type="protein sequence ID" value="JAB81330.1"/>
    <property type="molecule type" value="mRNA"/>
</dbReference>
<sequence>LPLFSECVQPILQGKTVSQKQQKRLCRQLRAELTLFLDENDIITSTNTAECRWMYNALGEALTKKYPRLLWDGPKPGIRLQHRSHVYSVFIRRLSVARKVRRHRAKKMTEPVTALASTLVITKDNAALELQALGSANLTGVAHNMERIRVLLELTLPDRRNVHMDPLPQYFLVEEILCMEVEVRFQSQVVVLERRLADAVRVFSESQGNKSTLLDIMNYLQRNMGHKLINEAPLLEGELQVTAPHIYTNSEGTCIFAGSEAEVVRLSTDSLERALILCLLTYYIKNLEYPYAFSQMLLLVQKLTVPGEPVPKGVMGRRLNCLLALLKKNVSGGKEG</sequence>
<evidence type="ECO:0000313" key="1">
    <source>
        <dbReference type="EMBL" id="JAB81330.1"/>
    </source>
</evidence>
<dbReference type="AlphaFoldDB" id="V5HCT1"/>
<name>V5HCT1_IXORI</name>
<proteinExistence type="evidence at transcript level"/>
<organism evidence="1">
    <name type="scientific">Ixodes ricinus</name>
    <name type="common">Common tick</name>
    <name type="synonym">Acarus ricinus</name>
    <dbReference type="NCBI Taxonomy" id="34613"/>
    <lineage>
        <taxon>Eukaryota</taxon>
        <taxon>Metazoa</taxon>
        <taxon>Ecdysozoa</taxon>
        <taxon>Arthropoda</taxon>
        <taxon>Chelicerata</taxon>
        <taxon>Arachnida</taxon>
        <taxon>Acari</taxon>
        <taxon>Parasitiformes</taxon>
        <taxon>Ixodida</taxon>
        <taxon>Ixodoidea</taxon>
        <taxon>Ixodidae</taxon>
        <taxon>Ixodinae</taxon>
        <taxon>Ixodes</taxon>
    </lineage>
</organism>